<evidence type="ECO:0000256" key="4">
    <source>
        <dbReference type="SAM" id="SignalP"/>
    </source>
</evidence>
<dbReference type="OrthoDB" id="6117751at2759"/>
<dbReference type="Proteomes" id="UP000596742">
    <property type="component" value="Unassembled WGS sequence"/>
</dbReference>
<dbReference type="GO" id="GO:0005576">
    <property type="term" value="C:extracellular region"/>
    <property type="evidence" value="ECO:0007669"/>
    <property type="project" value="UniProtKB-SubCell"/>
</dbReference>
<dbReference type="EMBL" id="UYJE01000852">
    <property type="protein sequence ID" value="VDH97040.1"/>
    <property type="molecule type" value="Genomic_DNA"/>
</dbReference>
<evidence type="ECO:0000256" key="1">
    <source>
        <dbReference type="ARBA" id="ARBA00004613"/>
    </source>
</evidence>
<dbReference type="AlphaFoldDB" id="A0A8B6BXF8"/>
<evidence type="ECO:0000259" key="5">
    <source>
        <dbReference type="PROSITE" id="PS50871"/>
    </source>
</evidence>
<evidence type="ECO:0000313" key="6">
    <source>
        <dbReference type="EMBL" id="VDH97040.1"/>
    </source>
</evidence>
<dbReference type="Pfam" id="PF00386">
    <property type="entry name" value="C1q"/>
    <property type="match status" value="1"/>
</dbReference>
<dbReference type="SUPFAM" id="SSF49842">
    <property type="entry name" value="TNF-like"/>
    <property type="match status" value="1"/>
</dbReference>
<accession>A0A8B6BXF8</accession>
<keyword evidence="7" id="KW-1185">Reference proteome</keyword>
<feature type="domain" description="C1q" evidence="5">
    <location>
        <begin position="64"/>
        <end position="200"/>
    </location>
</feature>
<comment type="caution">
    <text evidence="6">The sequence shown here is derived from an EMBL/GenBank/DDBJ whole genome shotgun (WGS) entry which is preliminary data.</text>
</comment>
<dbReference type="PANTHER" id="PTHR22923:SF116">
    <property type="entry name" value="C1Q DOMAIN-CONTAINING PROTEIN"/>
    <property type="match status" value="1"/>
</dbReference>
<keyword evidence="2" id="KW-0964">Secreted</keyword>
<dbReference type="Gene3D" id="2.60.120.40">
    <property type="match status" value="1"/>
</dbReference>
<evidence type="ECO:0000256" key="2">
    <source>
        <dbReference type="ARBA" id="ARBA00022525"/>
    </source>
</evidence>
<keyword evidence="3 4" id="KW-0732">Signal</keyword>
<dbReference type="PROSITE" id="PS50871">
    <property type="entry name" value="C1Q"/>
    <property type="match status" value="1"/>
</dbReference>
<reference evidence="6" key="1">
    <citation type="submission" date="2018-11" db="EMBL/GenBank/DDBJ databases">
        <authorList>
            <person name="Alioto T."/>
            <person name="Alioto T."/>
        </authorList>
    </citation>
    <scope>NUCLEOTIDE SEQUENCE</scope>
</reference>
<proteinExistence type="predicted"/>
<name>A0A8B6BXF8_MYTGA</name>
<protein>
    <recommendedName>
        <fullName evidence="5">C1q domain-containing protein</fullName>
    </recommendedName>
</protein>
<dbReference type="PRINTS" id="PR00007">
    <property type="entry name" value="COMPLEMNTC1Q"/>
</dbReference>
<comment type="subcellular location">
    <subcellularLocation>
        <location evidence="1">Secreted</location>
    </subcellularLocation>
</comment>
<dbReference type="SMART" id="SM00110">
    <property type="entry name" value="C1Q"/>
    <property type="match status" value="1"/>
</dbReference>
<evidence type="ECO:0000313" key="7">
    <source>
        <dbReference type="Proteomes" id="UP000596742"/>
    </source>
</evidence>
<dbReference type="InterPro" id="IPR050822">
    <property type="entry name" value="Cerebellin_Synaptic_Org"/>
</dbReference>
<dbReference type="PANTHER" id="PTHR22923">
    <property type="entry name" value="CEREBELLIN-RELATED"/>
    <property type="match status" value="1"/>
</dbReference>
<dbReference type="InterPro" id="IPR001073">
    <property type="entry name" value="C1q_dom"/>
</dbReference>
<feature type="chain" id="PRO_5032988232" description="C1q domain-containing protein" evidence="4">
    <location>
        <begin position="22"/>
        <end position="200"/>
    </location>
</feature>
<sequence length="200" mass="22483">MAKGFGLSICLGILFLRGAFSKSISNGTSVENRLDILEKRINVFEKQMENMTDMFTNFPLHPVPHSQRPLFYVELTGDVTLNKNSIVKFDVKRVDVGDNFNTGDGIFIAPRSGVYLFSWTVNMYSNKNTHTELRVDNVVKGRQIMSLAAVGHLATTRNVLTKVNGGDHVWIQTGTHYTDNFLDETQNVVSSFMGIFLQEN</sequence>
<dbReference type="InterPro" id="IPR008983">
    <property type="entry name" value="Tumour_necrosis_fac-like_dom"/>
</dbReference>
<feature type="signal peptide" evidence="4">
    <location>
        <begin position="1"/>
        <end position="21"/>
    </location>
</feature>
<gene>
    <name evidence="6" type="ORF">MGAL_10B074068</name>
</gene>
<evidence type="ECO:0000256" key="3">
    <source>
        <dbReference type="ARBA" id="ARBA00022729"/>
    </source>
</evidence>
<organism evidence="6 7">
    <name type="scientific">Mytilus galloprovincialis</name>
    <name type="common">Mediterranean mussel</name>
    <dbReference type="NCBI Taxonomy" id="29158"/>
    <lineage>
        <taxon>Eukaryota</taxon>
        <taxon>Metazoa</taxon>
        <taxon>Spiralia</taxon>
        <taxon>Lophotrochozoa</taxon>
        <taxon>Mollusca</taxon>
        <taxon>Bivalvia</taxon>
        <taxon>Autobranchia</taxon>
        <taxon>Pteriomorphia</taxon>
        <taxon>Mytilida</taxon>
        <taxon>Mytiloidea</taxon>
        <taxon>Mytilidae</taxon>
        <taxon>Mytilinae</taxon>
        <taxon>Mytilus</taxon>
    </lineage>
</organism>